<protein>
    <submittedName>
        <fullName evidence="11">Uncharacterized protein</fullName>
    </submittedName>
</protein>
<dbReference type="PRINTS" id="PR00019">
    <property type="entry name" value="LEURICHRPT"/>
</dbReference>
<sequence length="75" mass="8182">MDRGGSRRCVTILVRNSGNMLSGQIPEEIFTPSNILTSLNLSRNQLDGELPKNLASLMHLSSLDLSQNKVKGMIA</sequence>
<dbReference type="PANTHER" id="PTHR27004:SF203">
    <property type="entry name" value="LEUCINE-RICH REPEAT-CONTAINING N-TERMINAL PLANT-TYPE DOMAIN-CONTAINING PROTEIN"/>
    <property type="match status" value="1"/>
</dbReference>
<evidence type="ECO:0000256" key="2">
    <source>
        <dbReference type="ARBA" id="ARBA00009592"/>
    </source>
</evidence>
<evidence type="ECO:0000256" key="9">
    <source>
        <dbReference type="ARBA" id="ARBA00023170"/>
    </source>
</evidence>
<accession>A0AA88SF00</accession>
<keyword evidence="6" id="KW-0677">Repeat</keyword>
<keyword evidence="12" id="KW-1185">Reference proteome</keyword>
<evidence type="ECO:0000256" key="8">
    <source>
        <dbReference type="ARBA" id="ARBA00023136"/>
    </source>
</evidence>
<dbReference type="PANTHER" id="PTHR27004">
    <property type="entry name" value="RECEPTOR-LIKE PROTEIN 12 ISOFORM X1"/>
    <property type="match status" value="1"/>
</dbReference>
<keyword evidence="5" id="KW-0812">Transmembrane</keyword>
<comment type="similarity">
    <text evidence="2">Belongs to the RLP family.</text>
</comment>
<evidence type="ECO:0000313" key="11">
    <source>
        <dbReference type="EMBL" id="KAK2988540.1"/>
    </source>
</evidence>
<keyword evidence="9" id="KW-0675">Receptor</keyword>
<evidence type="ECO:0000256" key="6">
    <source>
        <dbReference type="ARBA" id="ARBA00022737"/>
    </source>
</evidence>
<evidence type="ECO:0000256" key="7">
    <source>
        <dbReference type="ARBA" id="ARBA00022989"/>
    </source>
</evidence>
<dbReference type="InterPro" id="IPR032675">
    <property type="entry name" value="LRR_dom_sf"/>
</dbReference>
<dbReference type="SUPFAM" id="SSF52058">
    <property type="entry name" value="L domain-like"/>
    <property type="match status" value="1"/>
</dbReference>
<evidence type="ECO:0000256" key="4">
    <source>
        <dbReference type="ARBA" id="ARBA00022614"/>
    </source>
</evidence>
<comment type="subcellular location">
    <subcellularLocation>
        <location evidence="1">Cell membrane</location>
        <topology evidence="1">Single-pass type I membrane protein</topology>
    </subcellularLocation>
</comment>
<dbReference type="GO" id="GO:0005886">
    <property type="term" value="C:plasma membrane"/>
    <property type="evidence" value="ECO:0007669"/>
    <property type="project" value="UniProtKB-SubCell"/>
</dbReference>
<keyword evidence="3" id="KW-1003">Cell membrane</keyword>
<evidence type="ECO:0000313" key="12">
    <source>
        <dbReference type="Proteomes" id="UP001187471"/>
    </source>
</evidence>
<keyword evidence="4" id="KW-0433">Leucine-rich repeat</keyword>
<proteinExistence type="inferred from homology"/>
<dbReference type="InterPro" id="IPR001611">
    <property type="entry name" value="Leu-rich_rpt"/>
</dbReference>
<dbReference type="Proteomes" id="UP001187471">
    <property type="component" value="Unassembled WGS sequence"/>
</dbReference>
<dbReference type="Pfam" id="PF00560">
    <property type="entry name" value="LRR_1"/>
    <property type="match status" value="1"/>
</dbReference>
<organism evidence="11 12">
    <name type="scientific">Escallonia rubra</name>
    <dbReference type="NCBI Taxonomy" id="112253"/>
    <lineage>
        <taxon>Eukaryota</taxon>
        <taxon>Viridiplantae</taxon>
        <taxon>Streptophyta</taxon>
        <taxon>Embryophyta</taxon>
        <taxon>Tracheophyta</taxon>
        <taxon>Spermatophyta</taxon>
        <taxon>Magnoliopsida</taxon>
        <taxon>eudicotyledons</taxon>
        <taxon>Gunneridae</taxon>
        <taxon>Pentapetalae</taxon>
        <taxon>asterids</taxon>
        <taxon>campanulids</taxon>
        <taxon>Escalloniales</taxon>
        <taxon>Escalloniaceae</taxon>
        <taxon>Escallonia</taxon>
    </lineage>
</organism>
<keyword evidence="8" id="KW-0472">Membrane</keyword>
<evidence type="ECO:0000256" key="1">
    <source>
        <dbReference type="ARBA" id="ARBA00004251"/>
    </source>
</evidence>
<dbReference type="Gene3D" id="3.80.10.10">
    <property type="entry name" value="Ribonuclease Inhibitor"/>
    <property type="match status" value="1"/>
</dbReference>
<comment type="caution">
    <text evidence="11">The sequence shown here is derived from an EMBL/GenBank/DDBJ whole genome shotgun (WGS) entry which is preliminary data.</text>
</comment>
<evidence type="ECO:0000256" key="10">
    <source>
        <dbReference type="ARBA" id="ARBA00023180"/>
    </source>
</evidence>
<keyword evidence="10" id="KW-0325">Glycoprotein</keyword>
<evidence type="ECO:0000256" key="3">
    <source>
        <dbReference type="ARBA" id="ARBA00022475"/>
    </source>
</evidence>
<gene>
    <name evidence="11" type="ORF">RJ640_022491</name>
</gene>
<name>A0AA88SF00_9ASTE</name>
<keyword evidence="7" id="KW-1133">Transmembrane helix</keyword>
<reference evidence="11" key="1">
    <citation type="submission" date="2022-12" db="EMBL/GenBank/DDBJ databases">
        <title>Draft genome assemblies for two species of Escallonia (Escalloniales).</title>
        <authorList>
            <person name="Chanderbali A."/>
            <person name="Dervinis C."/>
            <person name="Anghel I."/>
            <person name="Soltis D."/>
            <person name="Soltis P."/>
            <person name="Zapata F."/>
        </authorList>
    </citation>
    <scope>NUCLEOTIDE SEQUENCE</scope>
    <source>
        <strain evidence="11">UCBG92.1500</strain>
        <tissue evidence="11">Leaf</tissue>
    </source>
</reference>
<dbReference type="AlphaFoldDB" id="A0AA88SF00"/>
<evidence type="ECO:0000256" key="5">
    <source>
        <dbReference type="ARBA" id="ARBA00022692"/>
    </source>
</evidence>
<dbReference type="EMBL" id="JAVXUO010000852">
    <property type="protein sequence ID" value="KAK2988540.1"/>
    <property type="molecule type" value="Genomic_DNA"/>
</dbReference>